<dbReference type="GO" id="GO:0016874">
    <property type="term" value="F:ligase activity"/>
    <property type="evidence" value="ECO:0007669"/>
    <property type="project" value="UniProtKB-KW"/>
</dbReference>
<keyword evidence="3" id="KW-0436">Ligase</keyword>
<dbReference type="RefSeq" id="WP_093106490.1">
    <property type="nucleotide sequence ID" value="NZ_FNOS01000003.1"/>
</dbReference>
<dbReference type="Proteomes" id="UP000198647">
    <property type="component" value="Unassembled WGS sequence"/>
</dbReference>
<evidence type="ECO:0000313" key="4">
    <source>
        <dbReference type="Proteomes" id="UP000198647"/>
    </source>
</evidence>
<feature type="transmembrane region" description="Helical" evidence="2">
    <location>
        <begin position="172"/>
        <end position="194"/>
    </location>
</feature>
<proteinExistence type="predicted"/>
<feature type="transmembrane region" description="Helical" evidence="2">
    <location>
        <begin position="16"/>
        <end position="36"/>
    </location>
</feature>
<keyword evidence="2" id="KW-1133">Transmembrane helix</keyword>
<feature type="transmembrane region" description="Helical" evidence="2">
    <location>
        <begin position="408"/>
        <end position="430"/>
    </location>
</feature>
<keyword evidence="4" id="KW-1185">Reference proteome</keyword>
<dbReference type="EMBL" id="FNOS01000003">
    <property type="protein sequence ID" value="SDX79840.1"/>
    <property type="molecule type" value="Genomic_DNA"/>
</dbReference>
<accession>A0A1H3EMK8</accession>
<feature type="compositionally biased region" description="Polar residues" evidence="1">
    <location>
        <begin position="309"/>
        <end position="318"/>
    </location>
</feature>
<feature type="transmembrane region" description="Helical" evidence="2">
    <location>
        <begin position="100"/>
        <end position="122"/>
    </location>
</feature>
<feature type="region of interest" description="Disordered" evidence="1">
    <location>
        <begin position="283"/>
        <end position="318"/>
    </location>
</feature>
<feature type="transmembrane region" description="Helical" evidence="2">
    <location>
        <begin position="134"/>
        <end position="152"/>
    </location>
</feature>
<name>A0A1H3EMK8_9BACI</name>
<feature type="transmembrane region" description="Helical" evidence="2">
    <location>
        <begin position="201"/>
        <end position="218"/>
    </location>
</feature>
<feature type="transmembrane region" description="Helical" evidence="2">
    <location>
        <begin position="436"/>
        <end position="454"/>
    </location>
</feature>
<feature type="transmembrane region" description="Helical" evidence="2">
    <location>
        <begin position="66"/>
        <end position="88"/>
    </location>
</feature>
<organism evidence="3 4">
    <name type="scientific">Salimicrobium album</name>
    <dbReference type="NCBI Taxonomy" id="50717"/>
    <lineage>
        <taxon>Bacteria</taxon>
        <taxon>Bacillati</taxon>
        <taxon>Bacillota</taxon>
        <taxon>Bacilli</taxon>
        <taxon>Bacillales</taxon>
        <taxon>Bacillaceae</taxon>
        <taxon>Salimicrobium</taxon>
    </lineage>
</organism>
<gene>
    <name evidence="3" type="ORF">SAMN04488081_1297</name>
</gene>
<feature type="transmembrane region" description="Helical" evidence="2">
    <location>
        <begin position="370"/>
        <end position="396"/>
    </location>
</feature>
<sequence length="465" mass="51273">MQAISDNNKLKKGLEVYFLLYILLQPFLDLTAFVNLPISEPVRVLSMVAGVFYVVFLTAPSRGKKIALLYIGAAAAFFALNLINNYIFKDPFSIVAEITYLTKTAYVVMMIVIYYFVIEALYSRIKWKALIRQLVFWAISVVSIVMVVASITDTGKRSYGYLAKEGHSGWFFSGNEISIIIGMGFGFMLLAYMVRDGEKESLWKLPLVGLTIYAALTVGTKVALGSILALLAVGILAALIQWWKKKGWHNVVVLPVLLLLTVIAIPYTAIGNNLDLTISQIEEEQEAQQDNDPANSPGGGSAEEGGETADNSTGETSQSVEQLLSSRGDFFDAQLVDYKEAGITQKLLGMGYGGNYEGDPKLVEMDFFDWFFNFGIIGFILLSAPIWFLLGRTVVLIVKAKGKVFTPYFLLTGTAVGLGLGAAFTAGHVLSSPASGFYLALAVVYLNFETYQLYRQNSRESYHFR</sequence>
<feature type="transmembrane region" description="Helical" evidence="2">
    <location>
        <begin position="224"/>
        <end position="243"/>
    </location>
</feature>
<evidence type="ECO:0000313" key="3">
    <source>
        <dbReference type="EMBL" id="SDX79840.1"/>
    </source>
</evidence>
<evidence type="ECO:0000256" key="2">
    <source>
        <dbReference type="SAM" id="Phobius"/>
    </source>
</evidence>
<protein>
    <submittedName>
        <fullName evidence="3">O-antigen ligase like membrane protein</fullName>
    </submittedName>
</protein>
<dbReference type="InterPro" id="IPR049504">
    <property type="entry name" value="O-antigen_lig"/>
</dbReference>
<reference evidence="3 4" key="1">
    <citation type="submission" date="2016-10" db="EMBL/GenBank/DDBJ databases">
        <authorList>
            <person name="Varghese N."/>
            <person name="Submissions S."/>
        </authorList>
    </citation>
    <scope>NUCLEOTIDE SEQUENCE [LARGE SCALE GENOMIC DNA]</scope>
    <source>
        <strain evidence="3 4">DSM 20748</strain>
    </source>
</reference>
<dbReference type="Pfam" id="PF13425">
    <property type="entry name" value="O-antigen_lig"/>
    <property type="match status" value="1"/>
</dbReference>
<keyword evidence="2" id="KW-0812">Transmembrane</keyword>
<keyword evidence="2" id="KW-0472">Membrane</keyword>
<evidence type="ECO:0000256" key="1">
    <source>
        <dbReference type="SAM" id="MobiDB-lite"/>
    </source>
</evidence>
<feature type="transmembrane region" description="Helical" evidence="2">
    <location>
        <begin position="42"/>
        <end position="59"/>
    </location>
</feature>
<feature type="transmembrane region" description="Helical" evidence="2">
    <location>
        <begin position="250"/>
        <end position="270"/>
    </location>
</feature>
<comment type="caution">
    <text evidence="3">The sequence shown here is derived from an EMBL/GenBank/DDBJ whole genome shotgun (WGS) entry which is preliminary data.</text>
</comment>